<feature type="domain" description="Glycogen debranching enzyme C-terminal" evidence="1">
    <location>
        <begin position="33"/>
        <end position="332"/>
    </location>
</feature>
<sequence>MNTKEAAYQKAIEVLSACAKPEGFHASGLKGGYEALWSRDSMITTFGASLIENRFKLTIAHSLRLLKKWQSKNGQIPNCVGSYNIDRRSDKTYNTIDSSLWFIIGSYIFSEAYGSHGLFNEHKNAIAKTLIWLSHQDPNEDGLLSQQPTMDWQDAFPHKYGNVINTQALYYFVLKLTGKEKEAEHLKKVVNGDVEAYLKLYDKKLGYYLPWNWKNHDGDREQEEWFDSLGNILAILTGLAKKDIALSILKHIKKEKINEPFALKAIWPPIKPGSKEWHSYFDKCDARTPFEYLNGGIWPFIGGFYVAALVKMNKYAEAEIELEKLAEAAMQKFDPSTRWKGRGKGKFEFNEWLHGKTGKPLGEPYQGWSAGTYIYAYRCVKERRAIYFE</sequence>
<dbReference type="InterPro" id="IPR032790">
    <property type="entry name" value="GDE_C"/>
</dbReference>
<dbReference type="GO" id="GO:0005975">
    <property type="term" value="P:carbohydrate metabolic process"/>
    <property type="evidence" value="ECO:0007669"/>
    <property type="project" value="InterPro"/>
</dbReference>
<dbReference type="Pfam" id="PF06202">
    <property type="entry name" value="GDE_C"/>
    <property type="match status" value="1"/>
</dbReference>
<evidence type="ECO:0000313" key="3">
    <source>
        <dbReference type="Proteomes" id="UP000034022"/>
    </source>
</evidence>
<comment type="caution">
    <text evidence="2">The sequence shown here is derived from an EMBL/GenBank/DDBJ whole genome shotgun (WGS) entry which is preliminary data.</text>
</comment>
<organism evidence="2 3">
    <name type="scientific">Candidatus Falkowbacteria bacterium GW2011_GWE1_38_31</name>
    <dbReference type="NCBI Taxonomy" id="1618638"/>
    <lineage>
        <taxon>Bacteria</taxon>
        <taxon>Candidatus Falkowiibacteriota</taxon>
    </lineage>
</organism>
<proteinExistence type="predicted"/>
<reference evidence="2" key="1">
    <citation type="journal article" date="2015" name="Nature">
        <title>rRNA introns, odd ribosomes, and small enigmatic genomes across a large radiation of phyla.</title>
        <authorList>
            <person name="Brown C.T."/>
            <person name="Hug L.A."/>
            <person name="Thomas B.C."/>
            <person name="Sharon I."/>
            <person name="Castelle C.J."/>
            <person name="Singh A."/>
            <person name="Wilkins M.J."/>
            <person name="Williams K.H."/>
            <person name="Banfield J.F."/>
        </authorList>
    </citation>
    <scope>NUCLEOTIDE SEQUENCE [LARGE SCALE GENOMIC DNA]</scope>
</reference>
<evidence type="ECO:0000259" key="1">
    <source>
        <dbReference type="Pfam" id="PF06202"/>
    </source>
</evidence>
<dbReference type="SUPFAM" id="SSF48208">
    <property type="entry name" value="Six-hairpin glycosidases"/>
    <property type="match status" value="1"/>
</dbReference>
<gene>
    <name evidence="2" type="ORF">US91_C0016G0008</name>
</gene>
<name>A0A0G0K0Z9_9BACT</name>
<evidence type="ECO:0000313" key="2">
    <source>
        <dbReference type="EMBL" id="KKQ69100.1"/>
    </source>
</evidence>
<protein>
    <recommendedName>
        <fullName evidence="1">Glycogen debranching enzyme C-terminal domain-containing protein</fullName>
    </recommendedName>
</protein>
<dbReference type="PATRIC" id="fig|1618638.3.peg.1262"/>
<dbReference type="Proteomes" id="UP000034022">
    <property type="component" value="Unassembled WGS sequence"/>
</dbReference>
<accession>A0A0G0K0Z9</accession>
<dbReference type="InterPro" id="IPR008928">
    <property type="entry name" value="6-hairpin_glycosidase_sf"/>
</dbReference>
<dbReference type="Gene3D" id="1.50.10.10">
    <property type="match status" value="1"/>
</dbReference>
<dbReference type="EMBL" id="LBUU01000016">
    <property type="protein sequence ID" value="KKQ69100.1"/>
    <property type="molecule type" value="Genomic_DNA"/>
</dbReference>
<dbReference type="InterPro" id="IPR012341">
    <property type="entry name" value="6hp_glycosidase-like_sf"/>
</dbReference>
<dbReference type="AlphaFoldDB" id="A0A0G0K0Z9"/>